<feature type="binding site" evidence="9 11">
    <location>
        <position position="34"/>
    </location>
    <ligand>
        <name>substrate</name>
    </ligand>
</feature>
<evidence type="ECO:0000256" key="4">
    <source>
        <dbReference type="ARBA" id="ARBA00022793"/>
    </source>
</evidence>
<evidence type="ECO:0000256" key="6">
    <source>
        <dbReference type="ARBA" id="ARBA00023239"/>
    </source>
</evidence>
<dbReference type="HAMAP" id="MF_01200_B">
    <property type="entry name" value="OMPdecase_type1_B"/>
    <property type="match status" value="1"/>
</dbReference>
<gene>
    <name evidence="9" type="primary">pyrF</name>
    <name evidence="14" type="ordered locus">Emin_0730</name>
</gene>
<feature type="binding site" evidence="9 11">
    <location>
        <position position="123"/>
    </location>
    <ligand>
        <name>substrate</name>
    </ligand>
</feature>
<dbReference type="GO" id="GO:0044205">
    <property type="term" value="P:'de novo' UMP biosynthetic process"/>
    <property type="evidence" value="ECO:0007669"/>
    <property type="project" value="UniProtKB-UniRule"/>
</dbReference>
<dbReference type="GO" id="GO:0005829">
    <property type="term" value="C:cytosol"/>
    <property type="evidence" value="ECO:0007669"/>
    <property type="project" value="TreeGrafter"/>
</dbReference>
<dbReference type="Proteomes" id="UP000001029">
    <property type="component" value="Chromosome"/>
</dbReference>
<feature type="active site" description="For OMPdecase activity" evidence="10">
    <location>
        <position position="63"/>
    </location>
</feature>
<protein>
    <recommendedName>
        <fullName evidence="9">Orotidine 5'-phosphate decarboxylase</fullName>
        <ecNumber evidence="9">4.1.1.23</ecNumber>
    </recommendedName>
    <alternativeName>
        <fullName evidence="9">OMP decarboxylase</fullName>
        <shortName evidence="9">OMPDCase</shortName>
        <shortName evidence="9">OMPdecase</shortName>
    </alternativeName>
</protein>
<evidence type="ECO:0000256" key="2">
    <source>
        <dbReference type="ARBA" id="ARBA00004861"/>
    </source>
</evidence>
<organism evidence="14 15">
    <name type="scientific">Elusimicrobium minutum (strain Pei191)</name>
    <dbReference type="NCBI Taxonomy" id="445932"/>
    <lineage>
        <taxon>Bacteria</taxon>
        <taxon>Pseudomonadati</taxon>
        <taxon>Elusimicrobiota</taxon>
        <taxon>Elusimicrobia</taxon>
        <taxon>Elusimicrobiales</taxon>
        <taxon>Elusimicrobiaceae</taxon>
        <taxon>Elusimicrobium</taxon>
    </lineage>
</organism>
<dbReference type="EC" id="4.1.1.23" evidence="9"/>
<feature type="domain" description="Orotidine 5'-phosphate decarboxylase" evidence="13">
    <location>
        <begin position="6"/>
        <end position="229"/>
    </location>
</feature>
<dbReference type="InterPro" id="IPR011060">
    <property type="entry name" value="RibuloseP-bd_barrel"/>
</dbReference>
<dbReference type="GO" id="GO:0006207">
    <property type="term" value="P:'de novo' pyrimidine nucleobase biosynthetic process"/>
    <property type="evidence" value="ECO:0007669"/>
    <property type="project" value="InterPro"/>
</dbReference>
<dbReference type="STRING" id="445932.Emin_0730"/>
<dbReference type="InterPro" id="IPR014732">
    <property type="entry name" value="OMPdecase"/>
</dbReference>
<feature type="active site" description="For OMPdecase activity" evidence="10">
    <location>
        <position position="66"/>
    </location>
</feature>
<comment type="similarity">
    <text evidence="8 9">Belongs to the OMP decarboxylase family. Type 1 subfamily.</text>
</comment>
<comment type="catalytic activity">
    <reaction evidence="7 9 12">
        <text>orotidine 5'-phosphate + H(+) = UMP + CO2</text>
        <dbReference type="Rhea" id="RHEA:11596"/>
        <dbReference type="ChEBI" id="CHEBI:15378"/>
        <dbReference type="ChEBI" id="CHEBI:16526"/>
        <dbReference type="ChEBI" id="CHEBI:57538"/>
        <dbReference type="ChEBI" id="CHEBI:57865"/>
        <dbReference type="EC" id="4.1.1.23"/>
    </reaction>
</comment>
<dbReference type="AlphaFoldDB" id="B2KCN9"/>
<keyword evidence="15" id="KW-1185">Reference proteome</keyword>
<comment type="function">
    <text evidence="1 9">Catalyzes the decarboxylation of orotidine 5'-monophosphate (OMP) to uridine 5'-monophosphate (UMP).</text>
</comment>
<name>B2KCN9_ELUMP</name>
<dbReference type="SMART" id="SM00934">
    <property type="entry name" value="OMPdecase"/>
    <property type="match status" value="1"/>
</dbReference>
<feature type="active site" description="Proton donor" evidence="9">
    <location>
        <position position="63"/>
    </location>
</feature>
<dbReference type="UniPathway" id="UPA00070">
    <property type="reaction ID" value="UER00120"/>
</dbReference>
<evidence type="ECO:0000259" key="13">
    <source>
        <dbReference type="SMART" id="SM00934"/>
    </source>
</evidence>
<evidence type="ECO:0000256" key="1">
    <source>
        <dbReference type="ARBA" id="ARBA00002356"/>
    </source>
</evidence>
<evidence type="ECO:0000256" key="11">
    <source>
        <dbReference type="PIRSR" id="PIRSR614732-2"/>
    </source>
</evidence>
<dbReference type="HOGENOM" id="CLU_067069_0_0_0"/>
<dbReference type="InterPro" id="IPR018089">
    <property type="entry name" value="OMPdecase_AS"/>
</dbReference>
<dbReference type="FunFam" id="3.20.20.70:FF:000015">
    <property type="entry name" value="Orotidine 5'-phosphate decarboxylase"/>
    <property type="match status" value="1"/>
</dbReference>
<dbReference type="InterPro" id="IPR047596">
    <property type="entry name" value="OMPdecase_bac"/>
</dbReference>
<dbReference type="InterPro" id="IPR001754">
    <property type="entry name" value="OMPdeCOase_dom"/>
</dbReference>
<dbReference type="NCBIfam" id="NF001273">
    <property type="entry name" value="PRK00230.1"/>
    <property type="match status" value="1"/>
</dbReference>
<feature type="binding site" evidence="9 11">
    <location>
        <position position="184"/>
    </location>
    <ligand>
        <name>substrate</name>
    </ligand>
</feature>
<dbReference type="PANTHER" id="PTHR32119">
    <property type="entry name" value="OROTIDINE 5'-PHOSPHATE DECARBOXYLASE"/>
    <property type="match status" value="1"/>
</dbReference>
<dbReference type="RefSeq" id="WP_012414900.1">
    <property type="nucleotide sequence ID" value="NC_010644.1"/>
</dbReference>
<evidence type="ECO:0000313" key="15">
    <source>
        <dbReference type="Proteomes" id="UP000001029"/>
    </source>
</evidence>
<accession>B2KCN9</accession>
<feature type="binding site" evidence="9 11">
    <location>
        <position position="12"/>
    </location>
    <ligand>
        <name>substrate</name>
    </ligand>
</feature>
<feature type="binding site" evidence="9 11">
    <location>
        <position position="213"/>
    </location>
    <ligand>
        <name>substrate</name>
    </ligand>
</feature>
<comment type="subunit">
    <text evidence="3 9">Homodimer.</text>
</comment>
<dbReference type="KEGG" id="emi:Emin_0730"/>
<keyword evidence="4 9" id="KW-0210">Decarboxylase</keyword>
<dbReference type="PANTHER" id="PTHR32119:SF2">
    <property type="entry name" value="OROTIDINE 5'-PHOSPHATE DECARBOXYLASE"/>
    <property type="match status" value="1"/>
</dbReference>
<dbReference type="SUPFAM" id="SSF51366">
    <property type="entry name" value="Ribulose-phoshate binding barrel"/>
    <property type="match status" value="1"/>
</dbReference>
<evidence type="ECO:0000256" key="7">
    <source>
        <dbReference type="ARBA" id="ARBA00049157"/>
    </source>
</evidence>
<dbReference type="GO" id="GO:0004590">
    <property type="term" value="F:orotidine-5'-phosphate decarboxylase activity"/>
    <property type="evidence" value="ECO:0007669"/>
    <property type="project" value="UniProtKB-UniRule"/>
</dbReference>
<evidence type="ECO:0000256" key="8">
    <source>
        <dbReference type="ARBA" id="ARBA00061012"/>
    </source>
</evidence>
<evidence type="ECO:0000256" key="12">
    <source>
        <dbReference type="RuleBase" id="RU000512"/>
    </source>
</evidence>
<keyword evidence="6 9" id="KW-0456">Lyase</keyword>
<dbReference type="EMBL" id="CP001055">
    <property type="protein sequence ID" value="ACC98285.1"/>
    <property type="molecule type" value="Genomic_DNA"/>
</dbReference>
<evidence type="ECO:0000313" key="14">
    <source>
        <dbReference type="EMBL" id="ACC98285.1"/>
    </source>
</evidence>
<dbReference type="OrthoDB" id="9806203at2"/>
<proteinExistence type="inferred from homology"/>
<evidence type="ECO:0000256" key="9">
    <source>
        <dbReference type="HAMAP-Rule" id="MF_01200"/>
    </source>
</evidence>
<dbReference type="Pfam" id="PF00215">
    <property type="entry name" value="OMPdecase"/>
    <property type="match status" value="1"/>
</dbReference>
<evidence type="ECO:0000256" key="3">
    <source>
        <dbReference type="ARBA" id="ARBA00011738"/>
    </source>
</evidence>
<dbReference type="InterPro" id="IPR013785">
    <property type="entry name" value="Aldolase_TIM"/>
</dbReference>
<feature type="binding site" evidence="9 11">
    <location>
        <position position="193"/>
    </location>
    <ligand>
        <name>substrate</name>
    </ligand>
</feature>
<feature type="active site" description="For OMPdecase activity" evidence="10">
    <location>
        <position position="61"/>
    </location>
</feature>
<keyword evidence="5 9" id="KW-0665">Pyrimidine biosynthesis</keyword>
<sequence>MKPYEKIIVALDVDTEKKALALVKKLKNKAGVFKIGKELFTSAGPGIVKKVQKLGGKVFLDLKFHDIPNTVYKAVASASKLGVYMMTIHTSGGSEMMKAAVKAAEENSTKNKRPIILGVTILTSLDDNALDEIGYKQGAEKMVLHLAKMAKKAGVTGIVSSPKELKKLRKALGPGMVLVTPGIRPVWSAAGDQKRITTPADAVKNGASFMVIGRPITGAKDPAKAAQMISDEIK</sequence>
<dbReference type="NCBIfam" id="TIGR01740">
    <property type="entry name" value="pyrF"/>
    <property type="match status" value="1"/>
</dbReference>
<comment type="pathway">
    <text evidence="2 9 12">Pyrimidine metabolism; UMP biosynthesis via de novo pathway; UMP from orotate: step 2/2.</text>
</comment>
<feature type="binding site" evidence="9">
    <location>
        <begin position="61"/>
        <end position="70"/>
    </location>
    <ligand>
        <name>substrate</name>
    </ligand>
</feature>
<dbReference type="CDD" id="cd04725">
    <property type="entry name" value="OMP_decarboxylase_like"/>
    <property type="match status" value="1"/>
</dbReference>
<reference evidence="14 15" key="1">
    <citation type="journal article" date="2009" name="Appl. Environ. Microbiol.">
        <title>Genomic analysis of 'Elusimicrobium minutum,' the first cultivated representative of the phylum 'Elusimicrobia' (formerly termite group 1).</title>
        <authorList>
            <person name="Herlemann D.P.R."/>
            <person name="Geissinger O."/>
            <person name="Ikeda-Ohtsubo W."/>
            <person name="Kunin V."/>
            <person name="Sun H."/>
            <person name="Lapidus A."/>
            <person name="Hugenholtz P."/>
            <person name="Brune A."/>
        </authorList>
    </citation>
    <scope>NUCLEOTIDE SEQUENCE [LARGE SCALE GENOMIC DNA]</scope>
    <source>
        <strain evidence="14 15">Pei191</strain>
    </source>
</reference>
<dbReference type="PROSITE" id="PS00156">
    <property type="entry name" value="OMPDECASE"/>
    <property type="match status" value="1"/>
</dbReference>
<evidence type="ECO:0000256" key="10">
    <source>
        <dbReference type="PIRSR" id="PIRSR614732-1"/>
    </source>
</evidence>
<feature type="binding site" evidence="9 11">
    <location>
        <position position="214"/>
    </location>
    <ligand>
        <name>substrate</name>
    </ligand>
</feature>
<evidence type="ECO:0000256" key="5">
    <source>
        <dbReference type="ARBA" id="ARBA00022975"/>
    </source>
</evidence>
<dbReference type="Gene3D" id="3.20.20.70">
    <property type="entry name" value="Aldolase class I"/>
    <property type="match status" value="1"/>
</dbReference>